<keyword evidence="2" id="KW-1185">Reference proteome</keyword>
<dbReference type="Pfam" id="PF13578">
    <property type="entry name" value="Methyltransf_24"/>
    <property type="match status" value="1"/>
</dbReference>
<dbReference type="PANTHER" id="PTHR41244:SF1">
    <property type="entry name" value="GLYCOSYLTRANSFERASE"/>
    <property type="match status" value="1"/>
</dbReference>
<dbReference type="InterPro" id="IPR007739">
    <property type="entry name" value="RgpF"/>
</dbReference>
<sequence>MTHTLEFRRASGSARVSLGEALSVIAAGEETLAEPLRLKPFEHWVGHIPFAFWLTAKLRPRVFVELGTHRGNSYLAFCQAIEAERCGTRAYAVDTWEGDPHMAREDGLFEELSAYHDPRYGHFSALLRADFDAARTVFPEGSIDLLHIDGTHTYEAVKHDFENWRPALSDRAVVLFHDTNVRRAPFGVWKLWEELSRDRPSFEFIHSYGLGVLGMGSNLPEPLTALFDASSNEALETPIRAFFASRGATAVQRLEAQIARSEIDAVVQASAAAVAAERANHERAQADRSEEQERALRRSAEIAMKLTRIEDDVRRSNALLTAGAERDALLERQGEEIRHLEAALAAIRTSSSWRVTGPLRRITRLLRRERPAPVSPPAPAAPAALATEQPLVYEPPRPTLVEPGTAKRWPIVMPDLFALRGRTTKARIAVVAHIFYPELCDELLTAAQRIDEPFDLFVTLVEGHSDMLRADILDRMPEAQIWVFPNRGRDILPFLALATAGAFRDHELICKLHTKRSPHRPDGDVWRQHLVTSVLPDREGAGALIGAFAADPELGLVVADGQVFSGPEFWLSNLPHLGNLLPLLGRTVEDAVDLPFAGGSIFWLRASLLHDLVGLKIDPDAFEPEPIGNDGALAHAFERLFSVACHSAGMRIEQTSTVLSGASASSTRPEAATAPRIIAFYLPQFHPIPENDRWWGAGFTEWTNVTRARPLFPGHRQPRLPGELGFTDLRLAETRAAQAELARAHGVSGFCYYHYWFGDGRRLLQRPLDEVLTSGTPDFPFMICWANEPWSRNWDGAEREVLVAQDYPAGWPTAFARDVAPLLRDRRYIRLGGADGPPMLMIYRIMHLPDPARAMAELRAALDDCGIGRVHISAGLVAMHPDPPRPDRPEALGLDSFFEFPPHGMPTIEMPATARPAEMSNKLYDYAKTVDAVLARLGSPDGASPPHRAAMMGWDNTARRGTAAHVFHGATPNHFRRWLRALVREEQARQPAQERLIFVNAWNEWAEGTCLEPDRDFGRGWLASVHSALAQDGRSRRGAG</sequence>
<name>A0AAF1KKZ9_9PROT</name>
<protein>
    <submittedName>
        <fullName evidence="1">Uncharacterized protein</fullName>
    </submittedName>
</protein>
<reference evidence="1" key="1">
    <citation type="submission" date="2020-01" db="EMBL/GenBank/DDBJ databases">
        <authorList>
            <person name="Rat A."/>
        </authorList>
    </citation>
    <scope>NUCLEOTIDE SEQUENCE</scope>
    <source>
        <strain evidence="1">LMG 28251</strain>
    </source>
</reference>
<dbReference type="SUPFAM" id="SSF53335">
    <property type="entry name" value="S-adenosyl-L-methionine-dependent methyltransferases"/>
    <property type="match status" value="1"/>
</dbReference>
<evidence type="ECO:0000313" key="1">
    <source>
        <dbReference type="EMBL" id="MBR0654116.1"/>
    </source>
</evidence>
<evidence type="ECO:0000313" key="2">
    <source>
        <dbReference type="Proteomes" id="UP001196068"/>
    </source>
</evidence>
<dbReference type="PANTHER" id="PTHR41244">
    <property type="entry name" value="RHAMNAN SYNTHESIS F"/>
    <property type="match status" value="1"/>
</dbReference>
<accession>A0AAF1KKZ9</accession>
<reference evidence="1" key="2">
    <citation type="journal article" date="2021" name="Syst. Appl. Microbiol.">
        <title>Roseomonas hellenica sp. nov., isolated from roots of wild-growing Alkanna tinctoria.</title>
        <authorList>
            <person name="Rat A."/>
            <person name="Naranjo H.D."/>
            <person name="Lebbe L."/>
            <person name="Cnockaert M."/>
            <person name="Krigas N."/>
            <person name="Grigoriadou K."/>
            <person name="Maloupa E."/>
            <person name="Willems A."/>
        </authorList>
    </citation>
    <scope>NUCLEOTIDE SEQUENCE</scope>
    <source>
        <strain evidence="1">LMG 28251</strain>
    </source>
</reference>
<proteinExistence type="predicted"/>
<dbReference type="Gene3D" id="3.20.20.80">
    <property type="entry name" value="Glycosidases"/>
    <property type="match status" value="1"/>
</dbReference>
<dbReference type="InterPro" id="IPR029063">
    <property type="entry name" value="SAM-dependent_MTases_sf"/>
</dbReference>
<dbReference type="Proteomes" id="UP001196068">
    <property type="component" value="Unassembled WGS sequence"/>
</dbReference>
<dbReference type="Pfam" id="PF05045">
    <property type="entry name" value="RgpF"/>
    <property type="match status" value="1"/>
</dbReference>
<gene>
    <name evidence="1" type="ORF">GXW79_03380</name>
</gene>
<dbReference type="RefSeq" id="WP_211872875.1">
    <property type="nucleotide sequence ID" value="NZ_JAAEDH010000002.1"/>
</dbReference>
<dbReference type="Pfam" id="PF14307">
    <property type="entry name" value="Glyco_tran_WbsX"/>
    <property type="match status" value="1"/>
</dbReference>
<dbReference type="EMBL" id="JAAEDH010000002">
    <property type="protein sequence ID" value="MBR0654116.1"/>
    <property type="molecule type" value="Genomic_DNA"/>
</dbReference>
<dbReference type="CDD" id="cd11579">
    <property type="entry name" value="Glyco_tran_WbsX"/>
    <property type="match status" value="1"/>
</dbReference>
<organism evidence="1 2">
    <name type="scientific">Plastoroseomonas arctica</name>
    <dbReference type="NCBI Taxonomy" id="1509237"/>
    <lineage>
        <taxon>Bacteria</taxon>
        <taxon>Pseudomonadati</taxon>
        <taxon>Pseudomonadota</taxon>
        <taxon>Alphaproteobacteria</taxon>
        <taxon>Acetobacterales</taxon>
        <taxon>Acetobacteraceae</taxon>
        <taxon>Plastoroseomonas</taxon>
    </lineage>
</organism>
<comment type="caution">
    <text evidence="1">The sequence shown here is derived from an EMBL/GenBank/DDBJ whole genome shotgun (WGS) entry which is preliminary data.</text>
</comment>
<dbReference type="Gene3D" id="3.40.50.150">
    <property type="entry name" value="Vaccinia Virus protein VP39"/>
    <property type="match status" value="1"/>
</dbReference>
<dbReference type="InterPro" id="IPR032719">
    <property type="entry name" value="WbsX"/>
</dbReference>
<dbReference type="AlphaFoldDB" id="A0AAF1KKZ9"/>